<evidence type="ECO:0000313" key="3">
    <source>
        <dbReference type="Proteomes" id="UP000593828"/>
    </source>
</evidence>
<dbReference type="InterPro" id="IPR011630">
    <property type="entry name" value="DUF1599"/>
</dbReference>
<keyword evidence="3" id="KW-1185">Reference proteome</keyword>
<dbReference type="RefSeq" id="YP_010110488.1">
    <property type="nucleotide sequence ID" value="NC_055871.1"/>
</dbReference>
<sequence>MLKVGSKVRYEGKSGDYFTKGEEYTISDIKDYEIILEDNGTKNPIHSWSYPVFFDNFCLLNSLEEEQVKENSSTIPAKRFKRITGEMLRTFIKKNQDYGDSFFISCNEEGLAASRIRIGDKWLRFKKLSKGGEAMVKDESIRDTLLDMANYAIMTVMWMDNQKKGV</sequence>
<accession>A0A7M1RZ81</accession>
<protein>
    <recommendedName>
        <fullName evidence="1">Nucleotide modification associated domain-containing protein</fullName>
    </recommendedName>
</protein>
<dbReference type="KEGG" id="vg:65128800"/>
<dbReference type="Proteomes" id="UP000593828">
    <property type="component" value="Segment"/>
</dbReference>
<evidence type="ECO:0000259" key="1">
    <source>
        <dbReference type="Pfam" id="PF07659"/>
    </source>
</evidence>
<dbReference type="Pfam" id="PF07659">
    <property type="entry name" value="DUF1599"/>
    <property type="match status" value="1"/>
</dbReference>
<dbReference type="EMBL" id="MT774378">
    <property type="protein sequence ID" value="QOR58330.1"/>
    <property type="molecule type" value="Genomic_DNA"/>
</dbReference>
<organism evidence="2 3">
    <name type="scientific">uncultured phage cr106_1</name>
    <dbReference type="NCBI Taxonomy" id="2772062"/>
    <lineage>
        <taxon>Viruses</taxon>
        <taxon>Duplodnaviria</taxon>
        <taxon>Heunggongvirae</taxon>
        <taxon>Uroviricota</taxon>
        <taxon>Caudoviricetes</taxon>
        <taxon>Crassvirales</taxon>
        <taxon>Steigviridae</taxon>
        <taxon>Asinivirinae</taxon>
        <taxon>Mahstovirus</taxon>
        <taxon>Mahstovirus faecalis</taxon>
    </lineage>
</organism>
<evidence type="ECO:0000313" key="2">
    <source>
        <dbReference type="EMBL" id="QOR58330.1"/>
    </source>
</evidence>
<reference evidence="2 3" key="1">
    <citation type="submission" date="2020-07" db="EMBL/GenBank/DDBJ databases">
        <title>Taxonomic proposal: Crassvirales, a new order of highly abundant and diverse bacterial viruses.</title>
        <authorList>
            <person name="Shkoporov A.N."/>
            <person name="Stockdale S.R."/>
            <person name="Guerin E."/>
            <person name="Ross R.P."/>
            <person name="Hill C."/>
        </authorList>
    </citation>
    <scope>NUCLEOTIDE SEQUENCE [LARGE SCALE GENOMIC DNA]</scope>
</reference>
<name>A0A7M1RZ81_9CAUD</name>
<proteinExistence type="predicted"/>
<feature type="domain" description="Nucleotide modification associated" evidence="1">
    <location>
        <begin position="94"/>
        <end position="157"/>
    </location>
</feature>
<dbReference type="GeneID" id="65128800"/>